<dbReference type="Gene3D" id="1.10.10.10">
    <property type="entry name" value="Winged helix-like DNA-binding domain superfamily/Winged helix DNA-binding domain"/>
    <property type="match status" value="1"/>
</dbReference>
<sequence>MTIEELQILVNAKSLDSSSPTLLTAARWIQDHVVEIAWKTVDDVAQETGVSPASVIRTCRSLGFDGFSSLQRLVRESLPAAEHLVEKLSDADSSSAVHGVIDRERHNLERFDESTIVQVGDLATMLLSARRIAVMASLTSTALGSYVAAHLNFLLGNVTFYEAESSASWIFLRDAGPEDAVLILSFPRYSTSARNMIQRCRERIPHTILVTDRVGKSLFSGIPALGLPVSGDLFSAGPPTAVFVQMLAHELRNRAPGRIVERLKQMDAVLTQAGVFLKDARSQIRD</sequence>
<dbReference type="Gene3D" id="3.40.50.10490">
    <property type="entry name" value="Glucose-6-phosphate isomerase like protein, domain 1"/>
    <property type="match status" value="1"/>
</dbReference>
<dbReference type="Pfam" id="PF01418">
    <property type="entry name" value="HTH_6"/>
    <property type="match status" value="1"/>
</dbReference>
<dbReference type="InterPro" id="IPR001347">
    <property type="entry name" value="SIS_dom"/>
</dbReference>
<dbReference type="InterPro" id="IPR000281">
    <property type="entry name" value="HTH_RpiR"/>
</dbReference>
<dbReference type="InterPro" id="IPR036388">
    <property type="entry name" value="WH-like_DNA-bd_sf"/>
</dbReference>
<dbReference type="PROSITE" id="PS51071">
    <property type="entry name" value="HTH_RPIR"/>
    <property type="match status" value="1"/>
</dbReference>
<evidence type="ECO:0000313" key="2">
    <source>
        <dbReference type="EMBL" id="NMP22630.1"/>
    </source>
</evidence>
<name>A0A7Y0L3N5_9FIRM</name>
<dbReference type="GO" id="GO:0003700">
    <property type="term" value="F:DNA-binding transcription factor activity"/>
    <property type="evidence" value="ECO:0007669"/>
    <property type="project" value="InterPro"/>
</dbReference>
<comment type="caution">
    <text evidence="2">The sequence shown here is derived from an EMBL/GenBank/DDBJ whole genome shotgun (WGS) entry which is preliminary data.</text>
</comment>
<dbReference type="RefSeq" id="WP_169099119.1">
    <property type="nucleotide sequence ID" value="NZ_JABBVZ010000027.1"/>
</dbReference>
<dbReference type="InterPro" id="IPR009057">
    <property type="entry name" value="Homeodomain-like_sf"/>
</dbReference>
<dbReference type="InterPro" id="IPR047640">
    <property type="entry name" value="RpiR-like"/>
</dbReference>
<reference evidence="2 3" key="1">
    <citation type="submission" date="2020-04" db="EMBL/GenBank/DDBJ databases">
        <authorList>
            <person name="Zhang R."/>
            <person name="Schippers A."/>
        </authorList>
    </citation>
    <scope>NUCLEOTIDE SEQUENCE [LARGE SCALE GENOMIC DNA]</scope>
    <source>
        <strain evidence="2 3">DSM 109850</strain>
    </source>
</reference>
<dbReference type="PANTHER" id="PTHR30514">
    <property type="entry name" value="GLUCOKINASE"/>
    <property type="match status" value="1"/>
</dbReference>
<dbReference type="InterPro" id="IPR046348">
    <property type="entry name" value="SIS_dom_sf"/>
</dbReference>
<keyword evidence="3" id="KW-1185">Reference proteome</keyword>
<dbReference type="EMBL" id="JABBVZ010000027">
    <property type="protein sequence ID" value="NMP22630.1"/>
    <property type="molecule type" value="Genomic_DNA"/>
</dbReference>
<dbReference type="GO" id="GO:0097367">
    <property type="term" value="F:carbohydrate derivative binding"/>
    <property type="evidence" value="ECO:0007669"/>
    <property type="project" value="InterPro"/>
</dbReference>
<dbReference type="SUPFAM" id="SSF46689">
    <property type="entry name" value="Homeodomain-like"/>
    <property type="match status" value="1"/>
</dbReference>
<dbReference type="PANTHER" id="PTHR30514:SF18">
    <property type="entry name" value="RPIR-FAMILY TRANSCRIPTIONAL REGULATOR"/>
    <property type="match status" value="1"/>
</dbReference>
<proteinExistence type="predicted"/>
<dbReference type="GO" id="GO:0003677">
    <property type="term" value="F:DNA binding"/>
    <property type="evidence" value="ECO:0007669"/>
    <property type="project" value="InterPro"/>
</dbReference>
<accession>A0A7Y0L3N5</accession>
<dbReference type="Pfam" id="PF01380">
    <property type="entry name" value="SIS"/>
    <property type="match status" value="1"/>
</dbReference>
<dbReference type="GO" id="GO:1901135">
    <property type="term" value="P:carbohydrate derivative metabolic process"/>
    <property type="evidence" value="ECO:0007669"/>
    <property type="project" value="InterPro"/>
</dbReference>
<dbReference type="Proteomes" id="UP000533476">
    <property type="component" value="Unassembled WGS sequence"/>
</dbReference>
<evidence type="ECO:0000259" key="1">
    <source>
        <dbReference type="PROSITE" id="PS51071"/>
    </source>
</evidence>
<gene>
    <name evidence="2" type="ORF">HIJ39_09730</name>
</gene>
<dbReference type="SUPFAM" id="SSF53697">
    <property type="entry name" value="SIS domain"/>
    <property type="match status" value="1"/>
</dbReference>
<feature type="domain" description="HTH rpiR-type" evidence="1">
    <location>
        <begin position="5"/>
        <end position="81"/>
    </location>
</feature>
<organism evidence="2 3">
    <name type="scientific">Sulfobacillus harzensis</name>
    <dbReference type="NCBI Taxonomy" id="2729629"/>
    <lineage>
        <taxon>Bacteria</taxon>
        <taxon>Bacillati</taxon>
        <taxon>Bacillota</taxon>
        <taxon>Clostridia</taxon>
        <taxon>Eubacteriales</taxon>
        <taxon>Clostridiales Family XVII. Incertae Sedis</taxon>
        <taxon>Sulfobacillus</taxon>
    </lineage>
</organism>
<protein>
    <submittedName>
        <fullName evidence="2">MurR/RpiR family transcriptional regulator</fullName>
    </submittedName>
</protein>
<evidence type="ECO:0000313" key="3">
    <source>
        <dbReference type="Proteomes" id="UP000533476"/>
    </source>
</evidence>
<dbReference type="AlphaFoldDB" id="A0A7Y0L3N5"/>